<dbReference type="AlphaFoldDB" id="A0A3E0WRS5"/>
<keyword evidence="2" id="KW-1185">Reference proteome</keyword>
<protein>
    <recommendedName>
        <fullName evidence="3">MSHA biogenesis protein MshP</fullName>
    </recommendedName>
</protein>
<name>A0A3E0WRS5_9GAMM</name>
<dbReference type="Proteomes" id="UP000256763">
    <property type="component" value="Unassembled WGS sequence"/>
</dbReference>
<accession>A0A3E0WRS5</accession>
<proteinExistence type="predicted"/>
<evidence type="ECO:0000313" key="2">
    <source>
        <dbReference type="Proteomes" id="UP000256763"/>
    </source>
</evidence>
<reference evidence="2" key="1">
    <citation type="submission" date="2017-05" db="EMBL/GenBank/DDBJ databases">
        <authorList>
            <person name="Sharma S."/>
            <person name="Sidhu C."/>
            <person name="Pinnaka A.K."/>
        </authorList>
    </citation>
    <scope>NUCLEOTIDE SEQUENCE [LARGE SCALE GENOMIC DNA]</scope>
    <source>
        <strain evidence="2">AK93</strain>
    </source>
</reference>
<comment type="caution">
    <text evidence="1">The sequence shown here is derived from an EMBL/GenBank/DDBJ whole genome shotgun (WGS) entry which is preliminary data.</text>
</comment>
<organism evidence="1 2">
    <name type="scientific">Alkalilimnicola ehrlichii</name>
    <dbReference type="NCBI Taxonomy" id="351052"/>
    <lineage>
        <taxon>Bacteria</taxon>
        <taxon>Pseudomonadati</taxon>
        <taxon>Pseudomonadota</taxon>
        <taxon>Gammaproteobacteria</taxon>
        <taxon>Chromatiales</taxon>
        <taxon>Ectothiorhodospiraceae</taxon>
        <taxon>Alkalilimnicola</taxon>
    </lineage>
</organism>
<evidence type="ECO:0008006" key="3">
    <source>
        <dbReference type="Google" id="ProtNLM"/>
    </source>
</evidence>
<gene>
    <name evidence="1" type="ORF">CAL65_14465</name>
</gene>
<dbReference type="EMBL" id="NFZW01000014">
    <property type="protein sequence ID" value="RFA34893.1"/>
    <property type="molecule type" value="Genomic_DNA"/>
</dbReference>
<sequence length="132" mass="14042">MKLSARQTGFGLVSTLFVVVVLSLLAALMLQTVLLQSGTSVLADQSARAYYAAQAGMEWAAARGAQGACADETSFSVEAFSVTVVCRERVHEAPYPRRHLRFTATAVPQQVAPGEPGYVSRALSGELVLPQD</sequence>
<evidence type="ECO:0000313" key="1">
    <source>
        <dbReference type="EMBL" id="RFA34893.1"/>
    </source>
</evidence>
<dbReference type="RefSeq" id="WP_116302741.1">
    <property type="nucleotide sequence ID" value="NZ_NFZV01000013.1"/>
</dbReference>